<evidence type="ECO:0000256" key="8">
    <source>
        <dbReference type="SAM" id="MobiDB-lite"/>
    </source>
</evidence>
<keyword evidence="10" id="KW-1185">Reference proteome</keyword>
<evidence type="ECO:0000256" key="4">
    <source>
        <dbReference type="ARBA" id="ARBA00022824"/>
    </source>
</evidence>
<dbReference type="Proteomes" id="UP001365542">
    <property type="component" value="Unassembled WGS sequence"/>
</dbReference>
<keyword evidence="5 7" id="KW-1133">Transmembrane helix</keyword>
<dbReference type="InterPro" id="IPR035952">
    <property type="entry name" value="Rhomboid-like_sf"/>
</dbReference>
<dbReference type="AlphaFoldDB" id="A0AAV9XJ64"/>
<organism evidence="9 10">
    <name type="scientific">Orbilia ellipsospora</name>
    <dbReference type="NCBI Taxonomy" id="2528407"/>
    <lineage>
        <taxon>Eukaryota</taxon>
        <taxon>Fungi</taxon>
        <taxon>Dikarya</taxon>
        <taxon>Ascomycota</taxon>
        <taxon>Pezizomycotina</taxon>
        <taxon>Orbiliomycetes</taxon>
        <taxon>Orbiliales</taxon>
        <taxon>Orbiliaceae</taxon>
        <taxon>Orbilia</taxon>
    </lineage>
</organism>
<dbReference type="PANTHER" id="PTHR11009">
    <property type="entry name" value="DER1-LIKE PROTEIN, DERLIN"/>
    <property type="match status" value="1"/>
</dbReference>
<reference evidence="9 10" key="1">
    <citation type="submission" date="2019-10" db="EMBL/GenBank/DDBJ databases">
        <authorList>
            <person name="Palmer J.M."/>
        </authorList>
    </citation>
    <scope>NUCLEOTIDE SEQUENCE [LARGE SCALE GENOMIC DNA]</scope>
    <source>
        <strain evidence="9 10">TWF694</strain>
    </source>
</reference>
<evidence type="ECO:0000256" key="1">
    <source>
        <dbReference type="ARBA" id="ARBA00004477"/>
    </source>
</evidence>
<sequence>MATPADAVSNILLATPPVTRFYVGFTFILSICVHVFQLVPISKIIWHPVFITSRMPPQLWRIFSSFFLTGPQLSIIFDIVTLYNYGKDLESINFDSSGDFLFYILFNGIVILLLNSFFLGGMIFCQVMGIAMAYSWGQRNRGRNVNFFFVTIKAQWIPYTILGVTAIQAPGMVFILFSGVISAHLYEFLTVIWPRFGGGTNLLPTPSWFKFSFEGGPGTRSGGIGGDRGGYGHAFDSRSRDAPAARPSQGMFSGSDTGRSTGTNAGQTTTAAWRNRGAGHRLGSD</sequence>
<gene>
    <name evidence="9" type="ORF">TWF694_007416</name>
</gene>
<feature type="transmembrane region" description="Helical" evidence="7">
    <location>
        <begin position="59"/>
        <end position="80"/>
    </location>
</feature>
<evidence type="ECO:0000256" key="6">
    <source>
        <dbReference type="ARBA" id="ARBA00023136"/>
    </source>
</evidence>
<dbReference type="EMBL" id="JAVHJO010000003">
    <property type="protein sequence ID" value="KAK6541616.1"/>
    <property type="molecule type" value="Genomic_DNA"/>
</dbReference>
<protein>
    <recommendedName>
        <fullName evidence="7">Derlin</fullName>
    </recommendedName>
</protein>
<dbReference type="GO" id="GO:0006950">
    <property type="term" value="P:response to stress"/>
    <property type="evidence" value="ECO:0007669"/>
    <property type="project" value="UniProtKB-ARBA"/>
</dbReference>
<evidence type="ECO:0000256" key="2">
    <source>
        <dbReference type="ARBA" id="ARBA00008917"/>
    </source>
</evidence>
<feature type="transmembrane region" description="Helical" evidence="7">
    <location>
        <begin position="173"/>
        <end position="193"/>
    </location>
</feature>
<evidence type="ECO:0000256" key="3">
    <source>
        <dbReference type="ARBA" id="ARBA00022692"/>
    </source>
</evidence>
<feature type="region of interest" description="Disordered" evidence="8">
    <location>
        <begin position="222"/>
        <end position="285"/>
    </location>
</feature>
<accession>A0AAV9XJ64</accession>
<feature type="compositionally biased region" description="Polar residues" evidence="8">
    <location>
        <begin position="250"/>
        <end position="260"/>
    </location>
</feature>
<feature type="compositionally biased region" description="Gly residues" evidence="8">
    <location>
        <begin position="222"/>
        <end position="232"/>
    </location>
</feature>
<proteinExistence type="inferred from homology"/>
<evidence type="ECO:0000313" key="10">
    <source>
        <dbReference type="Proteomes" id="UP001365542"/>
    </source>
</evidence>
<comment type="function">
    <text evidence="7">May be involved in the degradation of misfolded endoplasmic reticulum (ER) luminal proteins.</text>
</comment>
<feature type="compositionally biased region" description="Low complexity" evidence="8">
    <location>
        <begin position="261"/>
        <end position="272"/>
    </location>
</feature>
<comment type="similarity">
    <text evidence="2 7">Belongs to the derlin family.</text>
</comment>
<dbReference type="InterPro" id="IPR007599">
    <property type="entry name" value="DER1"/>
</dbReference>
<feature type="transmembrane region" description="Helical" evidence="7">
    <location>
        <begin position="100"/>
        <end position="133"/>
    </location>
</feature>
<dbReference type="SUPFAM" id="SSF144091">
    <property type="entry name" value="Rhomboid-like"/>
    <property type="match status" value="1"/>
</dbReference>
<dbReference type="Pfam" id="PF04511">
    <property type="entry name" value="DER1"/>
    <property type="match status" value="1"/>
</dbReference>
<name>A0AAV9XJ64_9PEZI</name>
<comment type="subcellular location">
    <subcellularLocation>
        <location evidence="1 7">Endoplasmic reticulum membrane</location>
        <topology evidence="1 7">Multi-pass membrane protein</topology>
    </subcellularLocation>
</comment>
<keyword evidence="6 7" id="KW-0472">Membrane</keyword>
<evidence type="ECO:0000313" key="9">
    <source>
        <dbReference type="EMBL" id="KAK6541616.1"/>
    </source>
</evidence>
<evidence type="ECO:0000256" key="5">
    <source>
        <dbReference type="ARBA" id="ARBA00022989"/>
    </source>
</evidence>
<dbReference type="GO" id="GO:0005789">
    <property type="term" value="C:endoplasmic reticulum membrane"/>
    <property type="evidence" value="ECO:0007669"/>
    <property type="project" value="UniProtKB-SubCell"/>
</dbReference>
<keyword evidence="3 7" id="KW-0812">Transmembrane</keyword>
<evidence type="ECO:0000256" key="7">
    <source>
        <dbReference type="RuleBase" id="RU363059"/>
    </source>
</evidence>
<keyword evidence="4 7" id="KW-0256">Endoplasmic reticulum</keyword>
<feature type="transmembrane region" description="Helical" evidence="7">
    <location>
        <begin position="20"/>
        <end position="39"/>
    </location>
</feature>
<comment type="caution">
    <text evidence="9">The sequence shown here is derived from an EMBL/GenBank/DDBJ whole genome shotgun (WGS) entry which is preliminary data.</text>
</comment>
<feature type="transmembrane region" description="Helical" evidence="7">
    <location>
        <begin position="145"/>
        <end position="167"/>
    </location>
</feature>